<dbReference type="InterPro" id="IPR036188">
    <property type="entry name" value="FAD/NAD-bd_sf"/>
</dbReference>
<dbReference type="GO" id="GO:0016614">
    <property type="term" value="F:oxidoreductase activity, acting on CH-OH group of donors"/>
    <property type="evidence" value="ECO:0007669"/>
    <property type="project" value="InterPro"/>
</dbReference>
<dbReference type="EMBL" id="JABDTM020013707">
    <property type="protein sequence ID" value="KAH0819785.1"/>
    <property type="molecule type" value="Genomic_DNA"/>
</dbReference>
<dbReference type="PANTHER" id="PTHR11552:SF154">
    <property type="entry name" value="FI04917P"/>
    <property type="match status" value="1"/>
</dbReference>
<dbReference type="Gene3D" id="3.50.50.60">
    <property type="entry name" value="FAD/NAD(P)-binding domain"/>
    <property type="match status" value="2"/>
</dbReference>
<dbReference type="GO" id="GO:0050660">
    <property type="term" value="F:flavin adenine dinucleotide binding"/>
    <property type="evidence" value="ECO:0007669"/>
    <property type="project" value="InterPro"/>
</dbReference>
<keyword evidence="4" id="KW-1185">Reference proteome</keyword>
<feature type="domain" description="Glucose-methanol-choline oxidoreductase N-terminal" evidence="2">
    <location>
        <begin position="166"/>
        <end position="180"/>
    </location>
</feature>
<name>A0A8J6LFL8_TENMO</name>
<reference evidence="3" key="1">
    <citation type="journal article" date="2020" name="J Insects Food Feed">
        <title>The yellow mealworm (Tenebrio molitor) genome: a resource for the emerging insects as food and feed industry.</title>
        <authorList>
            <person name="Eriksson T."/>
            <person name="Andere A."/>
            <person name="Kelstrup H."/>
            <person name="Emery V."/>
            <person name="Picard C."/>
        </authorList>
    </citation>
    <scope>NUCLEOTIDE SEQUENCE</scope>
    <source>
        <strain evidence="3">Stoneville</strain>
        <tissue evidence="3">Whole head</tissue>
    </source>
</reference>
<dbReference type="Pfam" id="PF00732">
    <property type="entry name" value="GMC_oxred_N"/>
    <property type="match status" value="1"/>
</dbReference>
<dbReference type="SUPFAM" id="SSF51905">
    <property type="entry name" value="FAD/NAD(P)-binding domain"/>
    <property type="match status" value="1"/>
</dbReference>
<evidence type="ECO:0000256" key="1">
    <source>
        <dbReference type="ARBA" id="ARBA00010790"/>
    </source>
</evidence>
<evidence type="ECO:0000313" key="4">
    <source>
        <dbReference type="Proteomes" id="UP000719412"/>
    </source>
</evidence>
<dbReference type="PROSITE" id="PS00624">
    <property type="entry name" value="GMC_OXRED_2"/>
    <property type="match status" value="1"/>
</dbReference>
<comment type="caution">
    <text evidence="3">The sequence shown here is derived from an EMBL/GenBank/DDBJ whole genome shotgun (WGS) entry which is preliminary data.</text>
</comment>
<dbReference type="InterPro" id="IPR012132">
    <property type="entry name" value="GMC_OxRdtase"/>
</dbReference>
<gene>
    <name evidence="3" type="ORF">GEV33_003006</name>
</gene>
<dbReference type="PANTHER" id="PTHR11552">
    <property type="entry name" value="GLUCOSE-METHANOL-CHOLINE GMC OXIDOREDUCTASE"/>
    <property type="match status" value="1"/>
</dbReference>
<dbReference type="Proteomes" id="UP000719412">
    <property type="component" value="Unassembled WGS sequence"/>
</dbReference>
<reference evidence="3" key="2">
    <citation type="submission" date="2021-08" db="EMBL/GenBank/DDBJ databases">
        <authorList>
            <person name="Eriksson T."/>
        </authorList>
    </citation>
    <scope>NUCLEOTIDE SEQUENCE</scope>
    <source>
        <strain evidence="3">Stoneville</strain>
        <tissue evidence="3">Whole head</tissue>
    </source>
</reference>
<comment type="similarity">
    <text evidence="1">Belongs to the GMC oxidoreductase family.</text>
</comment>
<organism evidence="3 4">
    <name type="scientific">Tenebrio molitor</name>
    <name type="common">Yellow mealworm beetle</name>
    <dbReference type="NCBI Taxonomy" id="7067"/>
    <lineage>
        <taxon>Eukaryota</taxon>
        <taxon>Metazoa</taxon>
        <taxon>Ecdysozoa</taxon>
        <taxon>Arthropoda</taxon>
        <taxon>Hexapoda</taxon>
        <taxon>Insecta</taxon>
        <taxon>Pterygota</taxon>
        <taxon>Neoptera</taxon>
        <taxon>Endopterygota</taxon>
        <taxon>Coleoptera</taxon>
        <taxon>Polyphaga</taxon>
        <taxon>Cucujiformia</taxon>
        <taxon>Tenebrionidae</taxon>
        <taxon>Tenebrio</taxon>
    </lineage>
</organism>
<sequence length="193" mass="22057">MLYIRGNRRDFDNWAHLGNEGWSYEDVLPYFLKSEDQRNPYLAKNVKYHATGGYQTVQDNPYVTPLGVAFMEAAQEMGYEIRDINGEKQTGFAFYQFTMRRGSRCSTAKAFLRPIKLRKNLHISLWSHVTKVLIDPKTRRAYGVEFVKNGHKHVVLARKEVILSAGALNTPQLLMLSGVGPAAHLQDKRIKEG</sequence>
<proteinExistence type="inferred from homology"/>
<evidence type="ECO:0000259" key="2">
    <source>
        <dbReference type="PROSITE" id="PS00624"/>
    </source>
</evidence>
<dbReference type="InterPro" id="IPR000172">
    <property type="entry name" value="GMC_OxRdtase_N"/>
</dbReference>
<protein>
    <recommendedName>
        <fullName evidence="2">Glucose-methanol-choline oxidoreductase N-terminal domain-containing protein</fullName>
    </recommendedName>
</protein>
<evidence type="ECO:0000313" key="3">
    <source>
        <dbReference type="EMBL" id="KAH0819785.1"/>
    </source>
</evidence>
<dbReference type="AlphaFoldDB" id="A0A8J6LFL8"/>
<accession>A0A8J6LFL8</accession>